<comment type="caution">
    <text evidence="2">The sequence shown here is derived from an EMBL/GenBank/DDBJ whole genome shotgun (WGS) entry which is preliminary data.</text>
</comment>
<dbReference type="AlphaFoldDB" id="A0A8J6PNU3"/>
<protein>
    <recommendedName>
        <fullName evidence="4">DUF4083 domain-containing protein</fullName>
    </recommendedName>
</protein>
<gene>
    <name evidence="2" type="ORF">ICJ85_01100</name>
</gene>
<keyword evidence="1" id="KW-1133">Transmembrane helix</keyword>
<organism evidence="2 3">
    <name type="scientific">Aestuariibaculum marinum</name>
    <dbReference type="NCBI Taxonomy" id="2683592"/>
    <lineage>
        <taxon>Bacteria</taxon>
        <taxon>Pseudomonadati</taxon>
        <taxon>Bacteroidota</taxon>
        <taxon>Flavobacteriia</taxon>
        <taxon>Flavobacteriales</taxon>
        <taxon>Flavobacteriaceae</taxon>
    </lineage>
</organism>
<dbReference type="EMBL" id="JACVXD010000001">
    <property type="protein sequence ID" value="MBD0822604.1"/>
    <property type="molecule type" value="Genomic_DNA"/>
</dbReference>
<keyword evidence="3" id="KW-1185">Reference proteome</keyword>
<evidence type="ECO:0000256" key="1">
    <source>
        <dbReference type="SAM" id="Phobius"/>
    </source>
</evidence>
<keyword evidence="1" id="KW-0812">Transmembrane</keyword>
<keyword evidence="1" id="KW-0472">Membrane</keyword>
<name>A0A8J6PNU3_9FLAO</name>
<dbReference type="Proteomes" id="UP000621516">
    <property type="component" value="Unassembled WGS sequence"/>
</dbReference>
<dbReference type="RefSeq" id="WP_188221921.1">
    <property type="nucleotide sequence ID" value="NZ_JACVXD010000001.1"/>
</dbReference>
<evidence type="ECO:0000313" key="3">
    <source>
        <dbReference type="Proteomes" id="UP000621516"/>
    </source>
</evidence>
<reference evidence="2 3" key="1">
    <citation type="journal article" date="2018" name="J. Microbiol.">
        <title>Aestuariibaculum marinum sp. nov., a marine bacterium isolated from seawater in South Korea.</title>
        <authorList>
            <person name="Choi J."/>
            <person name="Lee D."/>
            <person name="Jang J.H."/>
            <person name="Cha S."/>
            <person name="Seo T."/>
        </authorList>
    </citation>
    <scope>NUCLEOTIDE SEQUENCE [LARGE SCALE GENOMIC DNA]</scope>
    <source>
        <strain evidence="2 3">IP7</strain>
    </source>
</reference>
<feature type="transmembrane region" description="Helical" evidence="1">
    <location>
        <begin position="6"/>
        <end position="33"/>
    </location>
</feature>
<evidence type="ECO:0008006" key="4">
    <source>
        <dbReference type="Google" id="ProtNLM"/>
    </source>
</evidence>
<accession>A0A8J6PNU3</accession>
<sequence>MENLGIGVASIIMMILFFVIGVLVMRFIGAWMLRIDEVIKNQRILIEEIKKLKNND</sequence>
<evidence type="ECO:0000313" key="2">
    <source>
        <dbReference type="EMBL" id="MBD0822604.1"/>
    </source>
</evidence>
<proteinExistence type="predicted"/>